<gene>
    <name evidence="3" type="ORF">ACFO3D_09895</name>
</gene>
<feature type="domain" description="DJ-1/PfpI" evidence="2">
    <location>
        <begin position="3"/>
        <end position="168"/>
    </location>
</feature>
<dbReference type="CDD" id="cd03134">
    <property type="entry name" value="GATase1_PfpI_like"/>
    <property type="match status" value="1"/>
</dbReference>
<dbReference type="Pfam" id="PF01965">
    <property type="entry name" value="DJ-1_PfpI"/>
    <property type="match status" value="1"/>
</dbReference>
<protein>
    <submittedName>
        <fullName evidence="3">Type 1 glutamine amidotransferase domain-containing protein</fullName>
    </submittedName>
</protein>
<dbReference type="SUPFAM" id="SSF52317">
    <property type="entry name" value="Class I glutamine amidotransferase-like"/>
    <property type="match status" value="1"/>
</dbReference>
<reference evidence="4" key="1">
    <citation type="journal article" date="2019" name="Int. J. Syst. Evol. Microbiol.">
        <title>The Global Catalogue of Microorganisms (GCM) 10K type strain sequencing project: providing services to taxonomists for standard genome sequencing and annotation.</title>
        <authorList>
            <consortium name="The Broad Institute Genomics Platform"/>
            <consortium name="The Broad Institute Genome Sequencing Center for Infectious Disease"/>
            <person name="Wu L."/>
            <person name="Ma J."/>
        </authorList>
    </citation>
    <scope>NUCLEOTIDE SEQUENCE [LARGE SCALE GENOMIC DNA]</scope>
    <source>
        <strain evidence="4">CGMCC 4.7426</strain>
    </source>
</reference>
<comment type="caution">
    <text evidence="3">The sequence shown here is derived from an EMBL/GenBank/DDBJ whole genome shotgun (WGS) entry which is preliminary data.</text>
</comment>
<evidence type="ECO:0000259" key="2">
    <source>
        <dbReference type="Pfam" id="PF01965"/>
    </source>
</evidence>
<keyword evidence="4" id="KW-1185">Reference proteome</keyword>
<accession>A0ABV9DI46</accession>
<dbReference type="InterPro" id="IPR029062">
    <property type="entry name" value="Class_I_gatase-like"/>
</dbReference>
<dbReference type="InterPro" id="IPR006286">
    <property type="entry name" value="C56_PfpI-like"/>
</dbReference>
<dbReference type="PANTHER" id="PTHR42733">
    <property type="entry name" value="DJ-1 PROTEIN"/>
    <property type="match status" value="1"/>
</dbReference>
<evidence type="ECO:0000313" key="4">
    <source>
        <dbReference type="Proteomes" id="UP001595989"/>
    </source>
</evidence>
<sequence length="172" mass="19134">MGKKIATVLTDMFEDVEYTKPAEAFKDAGHEVITIEKEKGKKVTGKNDDVTVTIDEEIDKVNPDDFDALFIPGGFSPDQLRADERFVGFAKHFMDEKKPVLAICHGPQLLITAKTLEGRKATGFKSIQVDMEYAGADVQDEEVVVCKDQLVTSRNPDDIPAFNKESLKLLNK</sequence>
<evidence type="ECO:0000313" key="3">
    <source>
        <dbReference type="EMBL" id="MFC4558520.1"/>
    </source>
</evidence>
<dbReference type="Proteomes" id="UP001595989">
    <property type="component" value="Unassembled WGS sequence"/>
</dbReference>
<name>A0ABV9DI46_9BACI</name>
<organism evidence="3 4">
    <name type="scientific">Virgibacillus kekensis</name>
    <dbReference type="NCBI Taxonomy" id="202261"/>
    <lineage>
        <taxon>Bacteria</taxon>
        <taxon>Bacillati</taxon>
        <taxon>Bacillota</taxon>
        <taxon>Bacilli</taxon>
        <taxon>Bacillales</taxon>
        <taxon>Bacillaceae</taxon>
        <taxon>Virgibacillus</taxon>
    </lineage>
</organism>
<keyword evidence="3" id="KW-0315">Glutamine amidotransferase</keyword>
<dbReference type="RefSeq" id="WP_390295323.1">
    <property type="nucleotide sequence ID" value="NZ_JBHSFU010000004.1"/>
</dbReference>
<proteinExistence type="inferred from homology"/>
<dbReference type="PROSITE" id="PS51276">
    <property type="entry name" value="PEPTIDASE_C56_PFPI"/>
    <property type="match status" value="1"/>
</dbReference>
<dbReference type="Gene3D" id="3.40.50.880">
    <property type="match status" value="1"/>
</dbReference>
<dbReference type="PANTHER" id="PTHR42733:SF2">
    <property type="entry name" value="DJ-1_THIJ_PFPI FAMILY PROTEIN"/>
    <property type="match status" value="1"/>
</dbReference>
<evidence type="ECO:0000256" key="1">
    <source>
        <dbReference type="ARBA" id="ARBA00008542"/>
    </source>
</evidence>
<dbReference type="EMBL" id="JBHSFU010000004">
    <property type="protein sequence ID" value="MFC4558520.1"/>
    <property type="molecule type" value="Genomic_DNA"/>
</dbReference>
<dbReference type="NCBIfam" id="TIGR01382">
    <property type="entry name" value="PfpI"/>
    <property type="match status" value="1"/>
</dbReference>
<dbReference type="InterPro" id="IPR002818">
    <property type="entry name" value="DJ-1/PfpI"/>
</dbReference>
<comment type="similarity">
    <text evidence="1">Belongs to the peptidase C56 family.</text>
</comment>